<dbReference type="AlphaFoldDB" id="A0A9J6ZIP1"/>
<dbReference type="GO" id="GO:0009234">
    <property type="term" value="P:menaquinone biosynthetic process"/>
    <property type="evidence" value="ECO:0007669"/>
    <property type="project" value="UniProtKB-UniRule"/>
</dbReference>
<dbReference type="SUPFAM" id="SSF53474">
    <property type="entry name" value="alpha/beta-Hydrolases"/>
    <property type="match status" value="1"/>
</dbReference>
<dbReference type="PANTHER" id="PTHR42916">
    <property type="entry name" value="2-SUCCINYL-5-ENOLPYRUVYL-6-HYDROXY-3-CYCLOHEXENE-1-CARBOXYLATE SYNTHASE"/>
    <property type="match status" value="1"/>
</dbReference>
<evidence type="ECO:0000313" key="5">
    <source>
        <dbReference type="EMBL" id="URN95916.1"/>
    </source>
</evidence>
<evidence type="ECO:0000256" key="1">
    <source>
        <dbReference type="ARBA" id="ARBA00022428"/>
    </source>
</evidence>
<dbReference type="InterPro" id="IPR022485">
    <property type="entry name" value="SHCHC_synthase_MenH"/>
</dbReference>
<dbReference type="Proteomes" id="UP001056756">
    <property type="component" value="Chromosome"/>
</dbReference>
<dbReference type="PANTHER" id="PTHR42916:SF1">
    <property type="entry name" value="PROTEIN PHYLLO, CHLOROPLASTIC"/>
    <property type="match status" value="1"/>
</dbReference>
<protein>
    <recommendedName>
        <fullName evidence="3">Putative 2-succinyl-6-hydroxy-2,4-cyclohexadiene-1-carboxylate synthase</fullName>
        <shortName evidence="3">SHCHC synthase</shortName>
        <ecNumber evidence="3">4.2.99.20</ecNumber>
    </recommendedName>
</protein>
<evidence type="ECO:0000256" key="2">
    <source>
        <dbReference type="ARBA" id="ARBA00023239"/>
    </source>
</evidence>
<dbReference type="Gene3D" id="3.40.50.1820">
    <property type="entry name" value="alpha/beta hydrolase"/>
    <property type="match status" value="1"/>
</dbReference>
<keyword evidence="2 3" id="KW-0456">Lyase</keyword>
<dbReference type="PRINTS" id="PR00111">
    <property type="entry name" value="ABHYDROLASE"/>
</dbReference>
<feature type="domain" description="AB hydrolase-1" evidence="4">
    <location>
        <begin position="20"/>
        <end position="257"/>
    </location>
</feature>
<dbReference type="InterPro" id="IPR000073">
    <property type="entry name" value="AB_hydrolase_1"/>
</dbReference>
<dbReference type="GO" id="GO:0070205">
    <property type="term" value="F:2-succinyl-6-hydroxy-2,4-cyclohexadiene-1-carboxylate synthase activity"/>
    <property type="evidence" value="ECO:0007669"/>
    <property type="project" value="UniProtKB-UniRule"/>
</dbReference>
<comment type="pathway">
    <text evidence="3">Quinol/quinone metabolism; menaquinone biosynthesis.</text>
</comment>
<dbReference type="Pfam" id="PF00561">
    <property type="entry name" value="Abhydrolase_1"/>
    <property type="match status" value="1"/>
</dbReference>
<comment type="pathway">
    <text evidence="3">Quinol/quinone metabolism; 1,4-dihydroxy-2-naphthoate biosynthesis; 1,4-dihydroxy-2-naphthoate from chorismate: step 3/7.</text>
</comment>
<reference evidence="5" key="1">
    <citation type="submission" date="2022-05" db="EMBL/GenBank/DDBJ databases">
        <title>Novel bacterial taxa in a minimal lignocellulolytic consortium and its capacity to transform plastics disclosed by genome-resolved metagenomics.</title>
        <authorList>
            <person name="Rodriguez C.A.D."/>
            <person name="Diaz-Garcia L."/>
            <person name="Herrera K."/>
            <person name="Tarazona N.A."/>
            <person name="Sproer C."/>
            <person name="Overmann J."/>
            <person name="Jimenez D.J."/>
        </authorList>
    </citation>
    <scope>NUCLEOTIDE SEQUENCE</scope>
    <source>
        <strain evidence="5">MAG5</strain>
    </source>
</reference>
<comment type="function">
    <text evidence="3">Catalyzes a proton abstraction reaction that results in 2,5-elimination of pyruvate from 2-succinyl-5-enolpyruvyl-6-hydroxy-3-cyclohexene-1-carboxylate (SEPHCHC) and the formation of 2-succinyl-6-hydroxy-2,4-cyclohexadiene-1-carboxylate (SHCHC).</text>
</comment>
<dbReference type="HAMAP" id="MF_01660">
    <property type="entry name" value="MenH"/>
    <property type="match status" value="1"/>
</dbReference>
<dbReference type="PRINTS" id="PR00412">
    <property type="entry name" value="EPOXHYDRLASE"/>
</dbReference>
<accession>A0A9J6ZIP1</accession>
<keyword evidence="1 3" id="KW-0474">Menaquinone biosynthesis</keyword>
<sequence length="275" mass="30897">MKYVINGATYYVELHGEGQALLLLHGFSGNHEQWTPFIESWSAEYQVIIVDLLGHGKSDVPADHNRYNTEHTVNDLVELLDQLHIESAIVLGYSMGGRIALSMAQIAPSKVSGLILESTSPGLATLEERGTRITSDEALASNIEQHGINWFAQYWSEIPLFASLKLLPLQEQVAIDQQRRSNTPQGLANSLRGIGTGAQPSWWDHMVHITKPTLLIVGESDMKFRKIAELMMLRMSHSYKQLEIVSEAGHNVHMEQPHKFDTIVKRYLSMRKGMV</sequence>
<dbReference type="EMBL" id="CP097899">
    <property type="protein sequence ID" value="URN95916.1"/>
    <property type="molecule type" value="Genomic_DNA"/>
</dbReference>
<proteinExistence type="inferred from homology"/>
<evidence type="ECO:0000256" key="3">
    <source>
        <dbReference type="HAMAP-Rule" id="MF_01660"/>
    </source>
</evidence>
<dbReference type="KEGG" id="plig:NAG76_06625"/>
<dbReference type="NCBIfam" id="TIGR03695">
    <property type="entry name" value="menH_SHCHC"/>
    <property type="match status" value="1"/>
</dbReference>
<organism evidence="5 6">
    <name type="scientific">Candidatus Pristimantibacillus lignocellulolyticus</name>
    <dbReference type="NCBI Taxonomy" id="2994561"/>
    <lineage>
        <taxon>Bacteria</taxon>
        <taxon>Bacillati</taxon>
        <taxon>Bacillota</taxon>
        <taxon>Bacilli</taxon>
        <taxon>Bacillales</taxon>
        <taxon>Paenibacillaceae</taxon>
        <taxon>Candidatus Pristimantibacillus</taxon>
    </lineage>
</organism>
<comment type="subunit">
    <text evidence="3">Monomer.</text>
</comment>
<comment type="catalytic activity">
    <reaction evidence="3">
        <text>5-enolpyruvoyl-6-hydroxy-2-succinyl-cyclohex-3-ene-1-carboxylate = (1R,6R)-6-hydroxy-2-succinyl-cyclohexa-2,4-diene-1-carboxylate + pyruvate</text>
        <dbReference type="Rhea" id="RHEA:25597"/>
        <dbReference type="ChEBI" id="CHEBI:15361"/>
        <dbReference type="ChEBI" id="CHEBI:58689"/>
        <dbReference type="ChEBI" id="CHEBI:58818"/>
        <dbReference type="EC" id="4.2.99.20"/>
    </reaction>
</comment>
<dbReference type="InterPro" id="IPR000639">
    <property type="entry name" value="Epox_hydrolase-like"/>
</dbReference>
<dbReference type="InterPro" id="IPR029058">
    <property type="entry name" value="AB_hydrolase_fold"/>
</dbReference>
<gene>
    <name evidence="3 5" type="primary">menH</name>
    <name evidence="5" type="ORF">NAG76_06625</name>
</gene>
<evidence type="ECO:0000313" key="6">
    <source>
        <dbReference type="Proteomes" id="UP001056756"/>
    </source>
</evidence>
<dbReference type="EC" id="4.2.99.20" evidence="3"/>
<name>A0A9J6ZIP1_9BACL</name>
<comment type="similarity">
    <text evidence="3">Belongs to the AB hydrolase superfamily. MenH family.</text>
</comment>
<evidence type="ECO:0000259" key="4">
    <source>
        <dbReference type="Pfam" id="PF00561"/>
    </source>
</evidence>